<dbReference type="InterPro" id="IPR009003">
    <property type="entry name" value="Peptidase_S1_PA"/>
</dbReference>
<dbReference type="Proteomes" id="UP001153620">
    <property type="component" value="Chromosome 4"/>
</dbReference>
<keyword evidence="6" id="KW-1185">Reference proteome</keyword>
<organism evidence="5 6">
    <name type="scientific">Chironomus riparius</name>
    <dbReference type="NCBI Taxonomy" id="315576"/>
    <lineage>
        <taxon>Eukaryota</taxon>
        <taxon>Metazoa</taxon>
        <taxon>Ecdysozoa</taxon>
        <taxon>Arthropoda</taxon>
        <taxon>Hexapoda</taxon>
        <taxon>Insecta</taxon>
        <taxon>Pterygota</taxon>
        <taxon>Neoptera</taxon>
        <taxon>Endopterygota</taxon>
        <taxon>Diptera</taxon>
        <taxon>Nematocera</taxon>
        <taxon>Chironomoidea</taxon>
        <taxon>Chironomidae</taxon>
        <taxon>Chironominae</taxon>
        <taxon>Chironomus</taxon>
    </lineage>
</organism>
<dbReference type="GO" id="GO:0006508">
    <property type="term" value="P:proteolysis"/>
    <property type="evidence" value="ECO:0007669"/>
    <property type="project" value="InterPro"/>
</dbReference>
<accession>A0A9N9S3R2</accession>
<protein>
    <recommendedName>
        <fullName evidence="4">Peptidase S1 domain-containing protein</fullName>
    </recommendedName>
</protein>
<dbReference type="PROSITE" id="PS51450">
    <property type="entry name" value="LRR"/>
    <property type="match status" value="4"/>
</dbReference>
<evidence type="ECO:0000259" key="4">
    <source>
        <dbReference type="PROSITE" id="PS50240"/>
    </source>
</evidence>
<dbReference type="InterPro" id="IPR001254">
    <property type="entry name" value="Trypsin_dom"/>
</dbReference>
<dbReference type="PANTHER" id="PTHR24366">
    <property type="entry name" value="IG(IMMUNOGLOBULIN) AND LRR(LEUCINE RICH REPEAT) DOMAINS"/>
    <property type="match status" value="1"/>
</dbReference>
<evidence type="ECO:0000313" key="6">
    <source>
        <dbReference type="Proteomes" id="UP001153620"/>
    </source>
</evidence>
<dbReference type="SMART" id="SM00365">
    <property type="entry name" value="LRR_SD22"/>
    <property type="match status" value="3"/>
</dbReference>
<evidence type="ECO:0000256" key="2">
    <source>
        <dbReference type="ARBA" id="ARBA00022737"/>
    </source>
</evidence>
<dbReference type="AlphaFoldDB" id="A0A9N9S3R2"/>
<dbReference type="Gene3D" id="3.80.10.10">
    <property type="entry name" value="Ribonuclease Inhibitor"/>
    <property type="match status" value="1"/>
</dbReference>
<evidence type="ECO:0000256" key="3">
    <source>
        <dbReference type="ARBA" id="ARBA00024195"/>
    </source>
</evidence>
<dbReference type="SUPFAM" id="SSF52058">
    <property type="entry name" value="L domain-like"/>
    <property type="match status" value="1"/>
</dbReference>
<sequence length="575" mass="66016">MGNEVDKYVIEQRCVFIRTCDVARIFLASKIKNGKFVSDYNYLLQKELTWKFIELEANYLNPFITCLQYYIDLSLSSSWTASHVEDSSSTEEKHDAERTDNDENVKIIKFEGFNKKDLTQSDLSPFCQRFENADSIWIEELKSVNENLFQQCTNLKAIRIEGLEMEEIPENLFSFNSNLIGIHLNDGKLRTLQENVFSKQNELKTLNLDHNQISCLPPNIFMPLTKLRYLHLQSNKIQSLNPKWFESLQSLKILWLNNNEIQDLPKNAFANLSSLEELYLNSNQLTKIHSDSFGIHKNLRGIYLRYSKINAIDERILIKTAVKELDMSGNVCSSKNIRQRNKIREELINCFSNYQPRVEPTAHCIHNKQSKRLSTDDFSVMLGVHNHKMSEEAGRISVKVNFIYIHPDWDIYSESCDADIAILELAKEVEFNKFIQPICIPDIDSNVGKLRRGIAVGFGITENDAISDVANKLKIPIYDYQNCTEHNPDHQPLISDRTFCGGPANKSGVCNGDSGCGVYVIHQRKYYLRGIVSSALRNEVNECDVTRVAVFTDVPNFYGWIKHGGMDTCANNKQD</sequence>
<dbReference type="InterPro" id="IPR003591">
    <property type="entry name" value="Leu-rich_rpt_typical-subtyp"/>
</dbReference>
<name>A0A9N9S3R2_9DIPT</name>
<dbReference type="InterPro" id="IPR043504">
    <property type="entry name" value="Peptidase_S1_PA_chymotrypsin"/>
</dbReference>
<dbReference type="InterPro" id="IPR026906">
    <property type="entry name" value="LRR_5"/>
</dbReference>
<dbReference type="SMART" id="SM00020">
    <property type="entry name" value="Tryp_SPc"/>
    <property type="match status" value="1"/>
</dbReference>
<dbReference type="InterPro" id="IPR001611">
    <property type="entry name" value="Leu-rich_rpt"/>
</dbReference>
<evidence type="ECO:0000313" key="5">
    <source>
        <dbReference type="EMBL" id="CAG9810739.1"/>
    </source>
</evidence>
<reference evidence="5" key="2">
    <citation type="submission" date="2022-10" db="EMBL/GenBank/DDBJ databases">
        <authorList>
            <consortium name="ENA_rothamsted_submissions"/>
            <consortium name="culmorum"/>
            <person name="King R."/>
        </authorList>
    </citation>
    <scope>NUCLEOTIDE SEQUENCE</scope>
</reference>
<gene>
    <name evidence="5" type="ORF">CHIRRI_LOCUS13552</name>
</gene>
<dbReference type="GO" id="GO:0004252">
    <property type="term" value="F:serine-type endopeptidase activity"/>
    <property type="evidence" value="ECO:0007669"/>
    <property type="project" value="InterPro"/>
</dbReference>
<dbReference type="InterPro" id="IPR032675">
    <property type="entry name" value="LRR_dom_sf"/>
</dbReference>
<dbReference type="EMBL" id="OU895880">
    <property type="protein sequence ID" value="CAG9810739.1"/>
    <property type="molecule type" value="Genomic_DNA"/>
</dbReference>
<proteinExistence type="inferred from homology"/>
<feature type="domain" description="Peptidase S1" evidence="4">
    <location>
        <begin position="358"/>
        <end position="562"/>
    </location>
</feature>
<dbReference type="PROSITE" id="PS50240">
    <property type="entry name" value="TRYPSIN_DOM"/>
    <property type="match status" value="1"/>
</dbReference>
<dbReference type="SMART" id="SM00369">
    <property type="entry name" value="LRR_TYP"/>
    <property type="match status" value="4"/>
</dbReference>
<dbReference type="Pfam" id="PF00089">
    <property type="entry name" value="Trypsin"/>
    <property type="match status" value="1"/>
</dbReference>
<comment type="similarity">
    <text evidence="3">Belongs to the peptidase S1 family. CLIP subfamily.</text>
</comment>
<keyword evidence="1" id="KW-0433">Leucine-rich repeat</keyword>
<evidence type="ECO:0000256" key="1">
    <source>
        <dbReference type="ARBA" id="ARBA00022614"/>
    </source>
</evidence>
<dbReference type="SUPFAM" id="SSF50494">
    <property type="entry name" value="Trypsin-like serine proteases"/>
    <property type="match status" value="1"/>
</dbReference>
<dbReference type="PANTHER" id="PTHR24366:SF96">
    <property type="entry name" value="LEUCINE RICH REPEAT CONTAINING 53"/>
    <property type="match status" value="1"/>
</dbReference>
<dbReference type="Pfam" id="PF13306">
    <property type="entry name" value="LRR_5"/>
    <property type="match status" value="1"/>
</dbReference>
<dbReference type="Gene3D" id="2.40.10.10">
    <property type="entry name" value="Trypsin-like serine proteases"/>
    <property type="match status" value="1"/>
</dbReference>
<dbReference type="OrthoDB" id="6615299at2759"/>
<keyword evidence="2" id="KW-0677">Repeat</keyword>
<dbReference type="Pfam" id="PF13855">
    <property type="entry name" value="LRR_8"/>
    <property type="match status" value="1"/>
</dbReference>
<reference evidence="5" key="1">
    <citation type="submission" date="2022-01" db="EMBL/GenBank/DDBJ databases">
        <authorList>
            <person name="King R."/>
        </authorList>
    </citation>
    <scope>NUCLEOTIDE SEQUENCE</scope>
</reference>
<dbReference type="CDD" id="cd00190">
    <property type="entry name" value="Tryp_SPc"/>
    <property type="match status" value="1"/>
</dbReference>